<evidence type="ECO:0000259" key="6">
    <source>
        <dbReference type="SMART" id="SM01156"/>
    </source>
</evidence>
<dbReference type="SMART" id="SM01156">
    <property type="entry name" value="DUF1716"/>
    <property type="match status" value="1"/>
</dbReference>
<dbReference type="Pfam" id="PF08216">
    <property type="entry name" value="CTNNBL"/>
    <property type="match status" value="1"/>
</dbReference>
<dbReference type="PANTHER" id="PTHR14978:SF0">
    <property type="entry name" value="BETA-CATENIN-LIKE PROTEIN 1"/>
    <property type="match status" value="1"/>
</dbReference>
<evidence type="ECO:0000256" key="5">
    <source>
        <dbReference type="ARBA" id="ARBA00023242"/>
    </source>
</evidence>
<keyword evidence="5" id="KW-0539">Nucleus</keyword>
<evidence type="ECO:0000313" key="7">
    <source>
        <dbReference type="EMBL" id="MFH4981797.1"/>
    </source>
</evidence>
<gene>
    <name evidence="7" type="ORF">AB6A40_008506</name>
</gene>
<evidence type="ECO:0000256" key="4">
    <source>
        <dbReference type="ARBA" id="ARBA00023054"/>
    </source>
</evidence>
<dbReference type="GO" id="GO:0005634">
    <property type="term" value="C:nucleus"/>
    <property type="evidence" value="ECO:0007669"/>
    <property type="project" value="UniProtKB-SubCell"/>
</dbReference>
<sequence length="102" mass="11380">MASIDVTEILRASAQPPAKRSRNDDVTQISVETSNTADILAALESDNSQAMVIDELAAKKLVLQLERRCAKNREMRIKYADDPGKFMESEVDLNQAIQVIQF</sequence>
<dbReference type="PANTHER" id="PTHR14978">
    <property type="entry name" value="BETA-CATENIN-LIKE PROTEIN 1 NUCLEAR ASSOCIATED PROTEIN"/>
    <property type="match status" value="1"/>
</dbReference>
<dbReference type="Proteomes" id="UP001608902">
    <property type="component" value="Unassembled WGS sequence"/>
</dbReference>
<dbReference type="AlphaFoldDB" id="A0ABD6EYM1"/>
<dbReference type="InterPro" id="IPR013180">
    <property type="entry name" value="CTNNBL1_N"/>
</dbReference>
<evidence type="ECO:0000256" key="3">
    <source>
        <dbReference type="ARBA" id="ARBA00022737"/>
    </source>
</evidence>
<evidence type="ECO:0000256" key="1">
    <source>
        <dbReference type="ARBA" id="ARBA00004123"/>
    </source>
</evidence>
<keyword evidence="2" id="KW-0597">Phosphoprotein</keyword>
<reference evidence="7 8" key="1">
    <citation type="submission" date="2024-08" db="EMBL/GenBank/DDBJ databases">
        <title>Gnathostoma spinigerum genome.</title>
        <authorList>
            <person name="Gonzalez-Bertolin B."/>
            <person name="Monzon S."/>
            <person name="Zaballos A."/>
            <person name="Jimenez P."/>
            <person name="Dekumyoy P."/>
            <person name="Varona S."/>
            <person name="Cuesta I."/>
            <person name="Sumanam S."/>
            <person name="Adisakwattana P."/>
            <person name="Gasser R.B."/>
            <person name="Hernandez-Gonzalez A."/>
            <person name="Young N.D."/>
            <person name="Perteguer M.J."/>
        </authorList>
    </citation>
    <scope>NUCLEOTIDE SEQUENCE [LARGE SCALE GENOMIC DNA]</scope>
    <source>
        <strain evidence="7">AL3</strain>
        <tissue evidence="7">Liver</tissue>
    </source>
</reference>
<organism evidence="7 8">
    <name type="scientific">Gnathostoma spinigerum</name>
    <dbReference type="NCBI Taxonomy" id="75299"/>
    <lineage>
        <taxon>Eukaryota</taxon>
        <taxon>Metazoa</taxon>
        <taxon>Ecdysozoa</taxon>
        <taxon>Nematoda</taxon>
        <taxon>Chromadorea</taxon>
        <taxon>Rhabditida</taxon>
        <taxon>Spirurina</taxon>
        <taxon>Gnathostomatomorpha</taxon>
        <taxon>Gnathostomatoidea</taxon>
        <taxon>Gnathostomatidae</taxon>
        <taxon>Gnathostoma</taxon>
    </lineage>
</organism>
<name>A0ABD6EYM1_9BILA</name>
<comment type="caution">
    <text evidence="7">The sequence shown here is derived from an EMBL/GenBank/DDBJ whole genome shotgun (WGS) entry which is preliminary data.</text>
</comment>
<evidence type="ECO:0000313" key="8">
    <source>
        <dbReference type="Proteomes" id="UP001608902"/>
    </source>
</evidence>
<dbReference type="InterPro" id="IPR011989">
    <property type="entry name" value="ARM-like"/>
</dbReference>
<dbReference type="EMBL" id="JBGFUD010007904">
    <property type="protein sequence ID" value="MFH4981797.1"/>
    <property type="molecule type" value="Genomic_DNA"/>
</dbReference>
<dbReference type="Gene3D" id="1.25.10.10">
    <property type="entry name" value="Leucine-rich Repeat Variant"/>
    <property type="match status" value="1"/>
</dbReference>
<proteinExistence type="predicted"/>
<feature type="domain" description="Beta-catenin-like protein 1 N-terminal" evidence="6">
    <location>
        <begin position="32"/>
        <end position="100"/>
    </location>
</feature>
<keyword evidence="4" id="KW-0175">Coiled coil</keyword>
<dbReference type="InterPro" id="IPR039678">
    <property type="entry name" value="CTNNBL1"/>
</dbReference>
<keyword evidence="3" id="KW-0677">Repeat</keyword>
<comment type="subcellular location">
    <subcellularLocation>
        <location evidence="1">Nucleus</location>
    </subcellularLocation>
</comment>
<protein>
    <recommendedName>
        <fullName evidence="6">Beta-catenin-like protein 1 N-terminal domain-containing protein</fullName>
    </recommendedName>
</protein>
<evidence type="ECO:0000256" key="2">
    <source>
        <dbReference type="ARBA" id="ARBA00022553"/>
    </source>
</evidence>
<accession>A0ABD6EYM1</accession>
<keyword evidence="8" id="KW-1185">Reference proteome</keyword>